<dbReference type="Pfam" id="PF12937">
    <property type="entry name" value="F-box-like"/>
    <property type="match status" value="1"/>
</dbReference>
<proteinExistence type="predicted"/>
<feature type="domain" description="F-box" evidence="2">
    <location>
        <begin position="89"/>
        <end position="151"/>
    </location>
</feature>
<organism evidence="3 4">
    <name type="scientific">Marasmius tenuissimus</name>
    <dbReference type="NCBI Taxonomy" id="585030"/>
    <lineage>
        <taxon>Eukaryota</taxon>
        <taxon>Fungi</taxon>
        <taxon>Dikarya</taxon>
        <taxon>Basidiomycota</taxon>
        <taxon>Agaricomycotina</taxon>
        <taxon>Agaricomycetes</taxon>
        <taxon>Agaricomycetidae</taxon>
        <taxon>Agaricales</taxon>
        <taxon>Marasmiineae</taxon>
        <taxon>Marasmiaceae</taxon>
        <taxon>Marasmius</taxon>
    </lineage>
</organism>
<evidence type="ECO:0000313" key="4">
    <source>
        <dbReference type="Proteomes" id="UP001437256"/>
    </source>
</evidence>
<feature type="coiled-coil region" evidence="1">
    <location>
        <begin position="44"/>
        <end position="71"/>
    </location>
</feature>
<evidence type="ECO:0000256" key="1">
    <source>
        <dbReference type="SAM" id="Coils"/>
    </source>
</evidence>
<protein>
    <recommendedName>
        <fullName evidence="2">F-box domain-containing protein</fullName>
    </recommendedName>
</protein>
<evidence type="ECO:0000313" key="3">
    <source>
        <dbReference type="EMBL" id="KAL0063831.1"/>
    </source>
</evidence>
<dbReference type="InterPro" id="IPR001810">
    <property type="entry name" value="F-box_dom"/>
</dbReference>
<dbReference type="Proteomes" id="UP001437256">
    <property type="component" value="Unassembled WGS sequence"/>
</dbReference>
<dbReference type="SUPFAM" id="SSF52047">
    <property type="entry name" value="RNI-like"/>
    <property type="match status" value="1"/>
</dbReference>
<gene>
    <name evidence="3" type="ORF">AAF712_009276</name>
</gene>
<dbReference type="SUPFAM" id="SSF81383">
    <property type="entry name" value="F-box domain"/>
    <property type="match status" value="1"/>
</dbReference>
<name>A0ABR2ZQ74_9AGAR</name>
<accession>A0ABR2ZQ74</accession>
<dbReference type="InterPro" id="IPR036047">
    <property type="entry name" value="F-box-like_dom_sf"/>
</dbReference>
<comment type="caution">
    <text evidence="3">The sequence shown here is derived from an EMBL/GenBank/DDBJ whole genome shotgun (WGS) entry which is preliminary data.</text>
</comment>
<sequence>MLYRCRGCYLQVRGDVVPQNDILFEELSTSNIPPSSYKEFHTQYNSTSETLEALELQIRELYASLSSLEKTRAHVVEKKRLYHSILHPIRRLPPEILSEIFRIRSFDEVNVRGRKALGTLDTRKAPWTLSQVCRSWRAVAACTPDLWTTIDVPSRVDGLSLKGAALLEQLLSLQLDRSREQPLSISYHSDSPLNIAHARLLERSLPLLCSRASQWVQARLKGYIPGLAPLCRFGGDFCSLQSLDVHFMEDDWTSDAVSTFRVFKNSPSLKRLTLRGEAEVLLQEGDQIPWQQLTYYEARDSEYWNPDLNEHFRILPKLERLEVCVLDSEYSGDSGPPTRPSGYLELRFLHTLVIGHAFDCASSCGMDALFNWLVLPALRVLRLPDGFDCLPELVACLNRSRCSLEELAMVMDGDVGYSRDFPDNFVRLLKESALHNLETLKFRRMVWINEGIQQKMWDAVFETLTLATNDEALVMPRLRSLTLDGRVYNIPASTIGNHERLLAMVSSRRSIDPDLSCRGARRLKELIFWNFGKEGTHPLEGSSMDQLLKVSSDGLVCNWYWGDSDWYKVDG</sequence>
<dbReference type="PANTHER" id="PTHR38926:SF5">
    <property type="entry name" value="F-BOX AND LEUCINE-RICH REPEAT PROTEIN 6"/>
    <property type="match status" value="1"/>
</dbReference>
<dbReference type="Gene3D" id="1.20.1280.50">
    <property type="match status" value="1"/>
</dbReference>
<evidence type="ECO:0000259" key="2">
    <source>
        <dbReference type="Pfam" id="PF12937"/>
    </source>
</evidence>
<dbReference type="PANTHER" id="PTHR38926">
    <property type="entry name" value="F-BOX DOMAIN CONTAINING PROTEIN, EXPRESSED"/>
    <property type="match status" value="1"/>
</dbReference>
<keyword evidence="4" id="KW-1185">Reference proteome</keyword>
<dbReference type="EMBL" id="JBBXMP010000073">
    <property type="protein sequence ID" value="KAL0063831.1"/>
    <property type="molecule type" value="Genomic_DNA"/>
</dbReference>
<reference evidence="3 4" key="1">
    <citation type="submission" date="2024-05" db="EMBL/GenBank/DDBJ databases">
        <title>A draft genome resource for the thread blight pathogen Marasmius tenuissimus strain MS-2.</title>
        <authorList>
            <person name="Yulfo-Soto G.E."/>
            <person name="Baruah I.K."/>
            <person name="Amoako-Attah I."/>
            <person name="Bukari Y."/>
            <person name="Meinhardt L.W."/>
            <person name="Bailey B.A."/>
            <person name="Cohen S.P."/>
        </authorList>
    </citation>
    <scope>NUCLEOTIDE SEQUENCE [LARGE SCALE GENOMIC DNA]</scope>
    <source>
        <strain evidence="3 4">MS-2</strain>
    </source>
</reference>
<keyword evidence="1" id="KW-0175">Coiled coil</keyword>